<organism evidence="2 3">
    <name type="scientific">Paragonimus westermani</name>
    <dbReference type="NCBI Taxonomy" id="34504"/>
    <lineage>
        <taxon>Eukaryota</taxon>
        <taxon>Metazoa</taxon>
        <taxon>Spiralia</taxon>
        <taxon>Lophotrochozoa</taxon>
        <taxon>Platyhelminthes</taxon>
        <taxon>Trematoda</taxon>
        <taxon>Digenea</taxon>
        <taxon>Plagiorchiida</taxon>
        <taxon>Troglotremata</taxon>
        <taxon>Troglotrematidae</taxon>
        <taxon>Paragonimus</taxon>
    </lineage>
</organism>
<protein>
    <recommendedName>
        <fullName evidence="1">MYST-type HAT domain-containing protein</fullName>
    </recommendedName>
</protein>
<gene>
    <name evidence="2" type="ORF">P879_02739</name>
</gene>
<dbReference type="Gene3D" id="3.40.630.30">
    <property type="match status" value="1"/>
</dbReference>
<proteinExistence type="predicted"/>
<keyword evidence="3" id="KW-1185">Reference proteome</keyword>
<evidence type="ECO:0000313" key="3">
    <source>
        <dbReference type="Proteomes" id="UP000699462"/>
    </source>
</evidence>
<dbReference type="GO" id="GO:0006355">
    <property type="term" value="P:regulation of DNA-templated transcription"/>
    <property type="evidence" value="ECO:0007669"/>
    <property type="project" value="InterPro"/>
</dbReference>
<dbReference type="InterPro" id="IPR016181">
    <property type="entry name" value="Acyl_CoA_acyltransferase"/>
</dbReference>
<feature type="domain" description="MYST-type HAT" evidence="1">
    <location>
        <begin position="46"/>
        <end position="96"/>
    </location>
</feature>
<sequence>MLVEIASAAQTPPNQLNPVTIMLVASLVTQYTCYLDAVIQEEMSLTKDYGGNLLLFIKLFLQHKAIYKIDQVFTFLFHALTKADTNAYHIIGYFYKVC</sequence>
<name>A0A8T0DUY4_9TREM</name>
<dbReference type="SUPFAM" id="SSF55729">
    <property type="entry name" value="Acyl-CoA N-acyltransferases (Nat)"/>
    <property type="match status" value="1"/>
</dbReference>
<dbReference type="GO" id="GO:0004402">
    <property type="term" value="F:histone acetyltransferase activity"/>
    <property type="evidence" value="ECO:0007669"/>
    <property type="project" value="InterPro"/>
</dbReference>
<dbReference type="OrthoDB" id="787137at2759"/>
<dbReference type="Pfam" id="PF01853">
    <property type="entry name" value="MOZ_SAS"/>
    <property type="match status" value="1"/>
</dbReference>
<reference evidence="2 3" key="1">
    <citation type="submission" date="2019-07" db="EMBL/GenBank/DDBJ databases">
        <title>Annotation for the trematode Paragonimus westermani.</title>
        <authorList>
            <person name="Choi Y.-J."/>
        </authorList>
    </citation>
    <scope>NUCLEOTIDE SEQUENCE [LARGE SCALE GENOMIC DNA]</scope>
    <source>
        <strain evidence="2">180907_Pwestermani</strain>
    </source>
</reference>
<dbReference type="EMBL" id="JTDF01001148">
    <property type="protein sequence ID" value="KAF8570421.1"/>
    <property type="molecule type" value="Genomic_DNA"/>
</dbReference>
<dbReference type="AlphaFoldDB" id="A0A8T0DUY4"/>
<dbReference type="InterPro" id="IPR002717">
    <property type="entry name" value="HAT_MYST-type"/>
</dbReference>
<evidence type="ECO:0000259" key="1">
    <source>
        <dbReference type="Pfam" id="PF01853"/>
    </source>
</evidence>
<comment type="caution">
    <text evidence="2">The sequence shown here is derived from an EMBL/GenBank/DDBJ whole genome shotgun (WGS) entry which is preliminary data.</text>
</comment>
<accession>A0A8T0DUY4</accession>
<evidence type="ECO:0000313" key="2">
    <source>
        <dbReference type="EMBL" id="KAF8570421.1"/>
    </source>
</evidence>
<dbReference type="Proteomes" id="UP000699462">
    <property type="component" value="Unassembled WGS sequence"/>
</dbReference>